<protein>
    <submittedName>
        <fullName evidence="3">Uncharacterized protein</fullName>
    </submittedName>
</protein>
<keyword evidence="2" id="KW-0732">Signal</keyword>
<name>A0ABQ8JTF2_DERPT</name>
<sequence>MLSIKLITIFLVQIDLTFVTWSSGATIDNGSISQQIECQVERDCQPLLLDSMCLNGHCHCIVNHRMNIDSLRCEPFLCKQDDECRDWDDHMICDSSSGHCHCQADYQINELDQHCHQIASNMSWFLVVSLLPLILVLLFCLSCTRLALTNTNPKPKPPPYRSMT</sequence>
<dbReference type="Proteomes" id="UP000887458">
    <property type="component" value="Unassembled WGS sequence"/>
</dbReference>
<feature type="transmembrane region" description="Helical" evidence="1">
    <location>
        <begin position="124"/>
        <end position="148"/>
    </location>
</feature>
<evidence type="ECO:0000313" key="4">
    <source>
        <dbReference type="Proteomes" id="UP000887458"/>
    </source>
</evidence>
<organism evidence="3 4">
    <name type="scientific">Dermatophagoides pteronyssinus</name>
    <name type="common">European house dust mite</name>
    <dbReference type="NCBI Taxonomy" id="6956"/>
    <lineage>
        <taxon>Eukaryota</taxon>
        <taxon>Metazoa</taxon>
        <taxon>Ecdysozoa</taxon>
        <taxon>Arthropoda</taxon>
        <taxon>Chelicerata</taxon>
        <taxon>Arachnida</taxon>
        <taxon>Acari</taxon>
        <taxon>Acariformes</taxon>
        <taxon>Sarcoptiformes</taxon>
        <taxon>Astigmata</taxon>
        <taxon>Psoroptidia</taxon>
        <taxon>Analgoidea</taxon>
        <taxon>Pyroglyphidae</taxon>
        <taxon>Dermatophagoidinae</taxon>
        <taxon>Dermatophagoides</taxon>
    </lineage>
</organism>
<proteinExistence type="predicted"/>
<keyword evidence="1" id="KW-0812">Transmembrane</keyword>
<evidence type="ECO:0000256" key="1">
    <source>
        <dbReference type="SAM" id="Phobius"/>
    </source>
</evidence>
<keyword evidence="1" id="KW-0472">Membrane</keyword>
<accession>A0ABQ8JTF2</accession>
<reference evidence="3 4" key="1">
    <citation type="journal article" date="2018" name="J. Allergy Clin. Immunol.">
        <title>High-quality assembly of Dermatophagoides pteronyssinus genome and transcriptome reveals a wide range of novel allergens.</title>
        <authorList>
            <person name="Liu X.Y."/>
            <person name="Yang K.Y."/>
            <person name="Wang M.Q."/>
            <person name="Kwok J.S."/>
            <person name="Zeng X."/>
            <person name="Yang Z."/>
            <person name="Xiao X.J."/>
            <person name="Lau C.P."/>
            <person name="Li Y."/>
            <person name="Huang Z.M."/>
            <person name="Ba J.G."/>
            <person name="Yim A.K."/>
            <person name="Ouyang C.Y."/>
            <person name="Ngai S.M."/>
            <person name="Chan T.F."/>
            <person name="Leung E.L."/>
            <person name="Liu L."/>
            <person name="Liu Z.G."/>
            <person name="Tsui S.K."/>
        </authorList>
    </citation>
    <scope>NUCLEOTIDE SEQUENCE [LARGE SCALE GENOMIC DNA]</scope>
    <source>
        <strain evidence="3">Derp</strain>
    </source>
</reference>
<comment type="caution">
    <text evidence="3">The sequence shown here is derived from an EMBL/GenBank/DDBJ whole genome shotgun (WGS) entry which is preliminary data.</text>
</comment>
<evidence type="ECO:0000313" key="3">
    <source>
        <dbReference type="EMBL" id="KAH9425688.1"/>
    </source>
</evidence>
<feature type="signal peptide" evidence="2">
    <location>
        <begin position="1"/>
        <end position="24"/>
    </location>
</feature>
<gene>
    <name evidence="3" type="ORF">DERP_004905</name>
</gene>
<evidence type="ECO:0000256" key="2">
    <source>
        <dbReference type="SAM" id="SignalP"/>
    </source>
</evidence>
<keyword evidence="4" id="KW-1185">Reference proteome</keyword>
<dbReference type="EMBL" id="NJHN03000017">
    <property type="protein sequence ID" value="KAH9425688.1"/>
    <property type="molecule type" value="Genomic_DNA"/>
</dbReference>
<feature type="chain" id="PRO_5047087966" evidence="2">
    <location>
        <begin position="25"/>
        <end position="164"/>
    </location>
</feature>
<reference evidence="3 4" key="2">
    <citation type="journal article" date="2022" name="Mol. Biol. Evol.">
        <title>Comparative Genomics Reveals Insights into the Divergent Evolution of Astigmatic Mites and Household Pest Adaptations.</title>
        <authorList>
            <person name="Xiong Q."/>
            <person name="Wan A.T."/>
            <person name="Liu X."/>
            <person name="Fung C.S."/>
            <person name="Xiao X."/>
            <person name="Malainual N."/>
            <person name="Hou J."/>
            <person name="Wang L."/>
            <person name="Wang M."/>
            <person name="Yang K.Y."/>
            <person name="Cui Y."/>
            <person name="Leung E.L."/>
            <person name="Nong W."/>
            <person name="Shin S.K."/>
            <person name="Au S.W."/>
            <person name="Jeong K.Y."/>
            <person name="Chew F.T."/>
            <person name="Hui J.H."/>
            <person name="Leung T.F."/>
            <person name="Tungtrongchitr A."/>
            <person name="Zhong N."/>
            <person name="Liu Z."/>
            <person name="Tsui S.K."/>
        </authorList>
    </citation>
    <scope>NUCLEOTIDE SEQUENCE [LARGE SCALE GENOMIC DNA]</scope>
    <source>
        <strain evidence="3">Derp</strain>
    </source>
</reference>
<keyword evidence="1" id="KW-1133">Transmembrane helix</keyword>